<organism evidence="1 2">
    <name type="scientific">Bowmanella dokdonensis</name>
    <dbReference type="NCBI Taxonomy" id="751969"/>
    <lineage>
        <taxon>Bacteria</taxon>
        <taxon>Pseudomonadati</taxon>
        <taxon>Pseudomonadota</taxon>
        <taxon>Gammaproteobacteria</taxon>
        <taxon>Alteromonadales</taxon>
        <taxon>Alteromonadaceae</taxon>
        <taxon>Bowmanella</taxon>
    </lineage>
</organism>
<dbReference type="AlphaFoldDB" id="A0A939DKU5"/>
<evidence type="ECO:0000313" key="2">
    <source>
        <dbReference type="Proteomes" id="UP000664654"/>
    </source>
</evidence>
<evidence type="ECO:0000313" key="1">
    <source>
        <dbReference type="EMBL" id="MBN7824020.1"/>
    </source>
</evidence>
<proteinExistence type="predicted"/>
<dbReference type="Proteomes" id="UP000664654">
    <property type="component" value="Unassembled WGS sequence"/>
</dbReference>
<dbReference type="EMBL" id="JAFKCV010000001">
    <property type="protein sequence ID" value="MBN7824020.1"/>
    <property type="molecule type" value="Genomic_DNA"/>
</dbReference>
<keyword evidence="2" id="KW-1185">Reference proteome</keyword>
<sequence>MKVPFAKSDKYGSYQLEQQGSFLLAIFQGVIGLGLSKAYLRDLKELAGTMPTPWIYIADCLRYQAAIPDAALILQQAYEECLKLGCMGDAYCIDSAVGIAQLAEIRKRSNICSPIEDKIFADMESAKQAMHKYLQALPHC</sequence>
<comment type="caution">
    <text evidence="1">The sequence shown here is derived from an EMBL/GenBank/DDBJ whole genome shotgun (WGS) entry which is preliminary data.</text>
</comment>
<protein>
    <submittedName>
        <fullName evidence="1">Uncharacterized protein</fullName>
    </submittedName>
</protein>
<dbReference type="RefSeq" id="WP_206572118.1">
    <property type="nucleotide sequence ID" value="NZ_JAFKCV010000001.1"/>
</dbReference>
<reference evidence="1" key="1">
    <citation type="submission" date="2021-03" db="EMBL/GenBank/DDBJ databases">
        <title>novel species isolated from a fishpond in China.</title>
        <authorList>
            <person name="Lu H."/>
            <person name="Cai Z."/>
        </authorList>
    </citation>
    <scope>NUCLEOTIDE SEQUENCE</scope>
    <source>
        <strain evidence="1">JCM 30855</strain>
    </source>
</reference>
<gene>
    <name evidence="1" type="ORF">J0A66_02165</name>
</gene>
<name>A0A939DKU5_9ALTE</name>
<accession>A0A939DKU5</accession>